<proteinExistence type="predicted"/>
<evidence type="ECO:0000256" key="1">
    <source>
        <dbReference type="SAM" id="MobiDB-lite"/>
    </source>
</evidence>
<dbReference type="AlphaFoldDB" id="A0AAV1SER8"/>
<feature type="compositionally biased region" description="Basic and acidic residues" evidence="1">
    <location>
        <begin position="1"/>
        <end position="14"/>
    </location>
</feature>
<dbReference type="Proteomes" id="UP001314170">
    <property type="component" value="Unassembled WGS sequence"/>
</dbReference>
<comment type="caution">
    <text evidence="2">The sequence shown here is derived from an EMBL/GenBank/DDBJ whole genome shotgun (WGS) entry which is preliminary data.</text>
</comment>
<evidence type="ECO:0000313" key="3">
    <source>
        <dbReference type="Proteomes" id="UP001314170"/>
    </source>
</evidence>
<gene>
    <name evidence="2" type="ORF">DCAF_LOCUS22231</name>
</gene>
<accession>A0AAV1SER8</accession>
<reference evidence="2 3" key="1">
    <citation type="submission" date="2024-01" db="EMBL/GenBank/DDBJ databases">
        <authorList>
            <person name="Waweru B."/>
        </authorList>
    </citation>
    <scope>NUCLEOTIDE SEQUENCE [LARGE SCALE GENOMIC DNA]</scope>
</reference>
<dbReference type="EMBL" id="CAWUPB010001173">
    <property type="protein sequence ID" value="CAK7349513.1"/>
    <property type="molecule type" value="Genomic_DNA"/>
</dbReference>
<evidence type="ECO:0000313" key="2">
    <source>
        <dbReference type="EMBL" id="CAK7349513.1"/>
    </source>
</evidence>
<feature type="compositionally biased region" description="Basic and acidic residues" evidence="1">
    <location>
        <begin position="21"/>
        <end position="39"/>
    </location>
</feature>
<sequence>MCAPREARTLKEAQEACTPKETQEAHALETCAPREDRSEAGSPYVSKVGASSGRSRRKGGELPEMCAPREA</sequence>
<feature type="region of interest" description="Disordered" evidence="1">
    <location>
        <begin position="1"/>
        <end position="71"/>
    </location>
</feature>
<organism evidence="2 3">
    <name type="scientific">Dovyalis caffra</name>
    <dbReference type="NCBI Taxonomy" id="77055"/>
    <lineage>
        <taxon>Eukaryota</taxon>
        <taxon>Viridiplantae</taxon>
        <taxon>Streptophyta</taxon>
        <taxon>Embryophyta</taxon>
        <taxon>Tracheophyta</taxon>
        <taxon>Spermatophyta</taxon>
        <taxon>Magnoliopsida</taxon>
        <taxon>eudicotyledons</taxon>
        <taxon>Gunneridae</taxon>
        <taxon>Pentapetalae</taxon>
        <taxon>rosids</taxon>
        <taxon>fabids</taxon>
        <taxon>Malpighiales</taxon>
        <taxon>Salicaceae</taxon>
        <taxon>Flacourtieae</taxon>
        <taxon>Dovyalis</taxon>
    </lineage>
</organism>
<name>A0AAV1SER8_9ROSI</name>
<protein>
    <submittedName>
        <fullName evidence="2">Uncharacterized protein</fullName>
    </submittedName>
</protein>
<keyword evidence="3" id="KW-1185">Reference proteome</keyword>